<evidence type="ECO:0000256" key="1">
    <source>
        <dbReference type="SAM" id="Phobius"/>
    </source>
</evidence>
<proteinExistence type="predicted"/>
<keyword evidence="1" id="KW-1133">Transmembrane helix</keyword>
<keyword evidence="1" id="KW-0812">Transmembrane</keyword>
<feature type="non-terminal residue" evidence="2">
    <location>
        <position position="1"/>
    </location>
</feature>
<dbReference type="AlphaFoldDB" id="A0A1I6JP63"/>
<reference evidence="2 3" key="1">
    <citation type="submission" date="2016-10" db="EMBL/GenBank/DDBJ databases">
        <authorList>
            <person name="de Groot N.N."/>
        </authorList>
    </citation>
    <scope>NUCLEOTIDE SEQUENCE [LARGE SCALE GENOMIC DNA]</scope>
    <source>
        <strain evidence="2 3">743A</strain>
    </source>
</reference>
<keyword evidence="1" id="KW-0472">Membrane</keyword>
<gene>
    <name evidence="2" type="ORF">SAMN05661086_01826</name>
</gene>
<keyword evidence="3" id="KW-1185">Reference proteome</keyword>
<feature type="transmembrane region" description="Helical" evidence="1">
    <location>
        <begin position="6"/>
        <end position="33"/>
    </location>
</feature>
<organism evidence="2 3">
    <name type="scientific">Anaeromicropila populeti</name>
    <dbReference type="NCBI Taxonomy" id="37658"/>
    <lineage>
        <taxon>Bacteria</taxon>
        <taxon>Bacillati</taxon>
        <taxon>Bacillota</taxon>
        <taxon>Clostridia</taxon>
        <taxon>Lachnospirales</taxon>
        <taxon>Lachnospiraceae</taxon>
        <taxon>Anaeromicropila</taxon>
    </lineage>
</organism>
<dbReference type="Proteomes" id="UP000199659">
    <property type="component" value="Unassembled WGS sequence"/>
</dbReference>
<dbReference type="EMBL" id="FOYZ01000006">
    <property type="protein sequence ID" value="SFR80733.1"/>
    <property type="molecule type" value="Genomic_DNA"/>
</dbReference>
<name>A0A1I6JP63_9FIRM</name>
<evidence type="ECO:0000313" key="2">
    <source>
        <dbReference type="EMBL" id="SFR80733.1"/>
    </source>
</evidence>
<accession>A0A1I6JP63</accession>
<evidence type="ECO:0000313" key="3">
    <source>
        <dbReference type="Proteomes" id="UP000199659"/>
    </source>
</evidence>
<sequence length="54" mass="5998">WLVGVPLAVGAVVTLPGWGGFALSIGVSVFAVITMDYVRTRIDDLIDWWEYVSW</sequence>
<protein>
    <submittedName>
        <fullName evidence="2">Uncharacterized protein</fullName>
    </submittedName>
</protein>